<dbReference type="Proteomes" id="UP001165342">
    <property type="component" value="Unassembled WGS sequence"/>
</dbReference>
<dbReference type="PANTHER" id="PTHR33164">
    <property type="entry name" value="TRANSCRIPTIONAL REGULATOR, MARR FAMILY"/>
    <property type="match status" value="1"/>
</dbReference>
<organism evidence="2 3">
    <name type="scientific">Sphingomonas hankyongi</name>
    <dbReference type="NCBI Taxonomy" id="2908209"/>
    <lineage>
        <taxon>Bacteria</taxon>
        <taxon>Pseudomonadati</taxon>
        <taxon>Pseudomonadota</taxon>
        <taxon>Alphaproteobacteria</taxon>
        <taxon>Sphingomonadales</taxon>
        <taxon>Sphingomonadaceae</taxon>
        <taxon>Sphingomonas</taxon>
    </lineage>
</organism>
<dbReference type="EMBL" id="JAMGBE010000002">
    <property type="protein sequence ID" value="MCL6729768.1"/>
    <property type="molecule type" value="Genomic_DNA"/>
</dbReference>
<gene>
    <name evidence="2" type="ORF">LZ538_06825</name>
</gene>
<dbReference type="InterPro" id="IPR036388">
    <property type="entry name" value="WH-like_DNA-bd_sf"/>
</dbReference>
<proteinExistence type="predicted"/>
<dbReference type="PROSITE" id="PS50995">
    <property type="entry name" value="HTH_MARR_2"/>
    <property type="match status" value="1"/>
</dbReference>
<dbReference type="SMART" id="SM00347">
    <property type="entry name" value="HTH_MARR"/>
    <property type="match status" value="1"/>
</dbReference>
<name>A0ABT0S1N4_9SPHN</name>
<dbReference type="Gene3D" id="1.10.10.10">
    <property type="entry name" value="Winged helix-like DNA-binding domain superfamily/Winged helix DNA-binding domain"/>
    <property type="match status" value="1"/>
</dbReference>
<dbReference type="InterPro" id="IPR000835">
    <property type="entry name" value="HTH_MarR-typ"/>
</dbReference>
<evidence type="ECO:0000313" key="2">
    <source>
        <dbReference type="EMBL" id="MCL6729768.1"/>
    </source>
</evidence>
<keyword evidence="3" id="KW-1185">Reference proteome</keyword>
<dbReference type="InterPro" id="IPR036390">
    <property type="entry name" value="WH_DNA-bd_sf"/>
</dbReference>
<sequence length="152" mass="16312">MASDLSRTAQGMLDRCLFQRTRAAARAVTRLYDNELRSIGLRATQAVVLATVAAKGELSISALSDELEMDRTTLTRNLRPLEDRRLLAVSAEGRHRTRLVSLLPAGEAMLGLAADRWEQAQTSLEQSLGAVGVAPVRKAIAAITKSASRAAG</sequence>
<evidence type="ECO:0000313" key="3">
    <source>
        <dbReference type="Proteomes" id="UP001165342"/>
    </source>
</evidence>
<accession>A0ABT0S1N4</accession>
<feature type="domain" description="HTH marR-type" evidence="1">
    <location>
        <begin position="14"/>
        <end position="145"/>
    </location>
</feature>
<dbReference type="Pfam" id="PF12802">
    <property type="entry name" value="MarR_2"/>
    <property type="match status" value="1"/>
</dbReference>
<dbReference type="RefSeq" id="WP_249831240.1">
    <property type="nucleotide sequence ID" value="NZ_JAMGBE010000002.1"/>
</dbReference>
<comment type="caution">
    <text evidence="2">The sequence shown here is derived from an EMBL/GenBank/DDBJ whole genome shotgun (WGS) entry which is preliminary data.</text>
</comment>
<dbReference type="InterPro" id="IPR039422">
    <property type="entry name" value="MarR/SlyA-like"/>
</dbReference>
<reference evidence="2" key="1">
    <citation type="submission" date="2022-05" db="EMBL/GenBank/DDBJ databases">
        <authorList>
            <person name="Jo J.-H."/>
            <person name="Im W.-T."/>
        </authorList>
    </citation>
    <scope>NUCLEOTIDE SEQUENCE</scope>
    <source>
        <strain evidence="2">SE220</strain>
    </source>
</reference>
<protein>
    <submittedName>
        <fullName evidence="2">MarR family winged helix-turn-helix transcriptional regulator</fullName>
    </submittedName>
</protein>
<dbReference type="SUPFAM" id="SSF46785">
    <property type="entry name" value="Winged helix' DNA-binding domain"/>
    <property type="match status" value="1"/>
</dbReference>
<evidence type="ECO:0000259" key="1">
    <source>
        <dbReference type="PROSITE" id="PS50995"/>
    </source>
</evidence>
<dbReference type="PANTHER" id="PTHR33164:SF105">
    <property type="entry name" value="TRANSCRIPTIONAL REPRESSOR PROTEIN-RELATED"/>
    <property type="match status" value="1"/>
</dbReference>